<name>A0A4S8NP34_9ACTN</name>
<dbReference type="Gene3D" id="3.40.50.2000">
    <property type="entry name" value="Glycogen Phosphorylase B"/>
    <property type="match status" value="2"/>
</dbReference>
<dbReference type="AlphaFoldDB" id="A0A4S8NP34"/>
<comment type="similarity">
    <text evidence="1">Belongs to the glycosyltransferase group 1 family. Glycosyltransferase 4 subfamily.</text>
</comment>
<proteinExistence type="inferred from homology"/>
<evidence type="ECO:0000256" key="1">
    <source>
        <dbReference type="ARBA" id="ARBA00009481"/>
    </source>
</evidence>
<keyword evidence="8" id="KW-1185">Reference proteome</keyword>
<organism evidence="7 8">
    <name type="scientific">Nocardioides caeni</name>
    <dbReference type="NCBI Taxonomy" id="574700"/>
    <lineage>
        <taxon>Bacteria</taxon>
        <taxon>Bacillati</taxon>
        <taxon>Actinomycetota</taxon>
        <taxon>Actinomycetes</taxon>
        <taxon>Propionibacteriales</taxon>
        <taxon>Nocardioidaceae</taxon>
        <taxon>Nocardioides</taxon>
    </lineage>
</organism>
<dbReference type="InterPro" id="IPR001296">
    <property type="entry name" value="Glyco_trans_1"/>
</dbReference>
<sequence>MAQPPLDRLGQGRRRAARAAARSGCAARRGGAALHRRRDGRPARPGAAVTRAPDADLGGRRVVVVNWRDLDHSLAGGAEIYAWQLARGLRDAGAQVDFVTARDEGQPAREVRDGITIQRGGGRLGFYLFALVWLLRHRRQVDAVVDPACGLPSFSPLVLRRRTPAVLIVHHVHQAQFGVHFPAPAAALGRWLERVAMRRVYRRHTTLAVSASTAAEMRSQLGWTGEIGLLPNGADLPSYDARRAADKDADRIVVLGRLVTHKRVDLVLEAIAGAGSRATLAGRDLHVDVIGQGPERDRLVARAAELGLADRVTFHGFLPAADKDELLARAALHVCGSDAEGWGQAVIDAAGWGVPTLARDVPGLRDSIKQGESGWLVPDTDGEALIVSRLADGVESALADATGPDARIQRAEACLAWARRFDWAQTRLAAADLVARSLTPITTGAAEAVTDRHHPRDARVAV</sequence>
<comment type="caution">
    <text evidence="7">The sequence shown here is derived from an EMBL/GenBank/DDBJ whole genome shotgun (WGS) entry which is preliminary data.</text>
</comment>
<keyword evidence="2" id="KW-0328">Glycosyltransferase</keyword>
<dbReference type="PANTHER" id="PTHR12526">
    <property type="entry name" value="GLYCOSYLTRANSFERASE"/>
    <property type="match status" value="1"/>
</dbReference>
<gene>
    <name evidence="7" type="ORF">E9934_03030</name>
</gene>
<evidence type="ECO:0000256" key="3">
    <source>
        <dbReference type="ARBA" id="ARBA00022679"/>
    </source>
</evidence>
<dbReference type="Pfam" id="PF13439">
    <property type="entry name" value="Glyco_transf_4"/>
    <property type="match status" value="1"/>
</dbReference>
<evidence type="ECO:0000313" key="8">
    <source>
        <dbReference type="Proteomes" id="UP000307087"/>
    </source>
</evidence>
<reference evidence="7 8" key="1">
    <citation type="journal article" date="2009" name="Int. J. Syst. Evol. Microbiol.">
        <title>Nocardioides caeni sp. nov., isolated from wastewater.</title>
        <authorList>
            <person name="Yoon J.H."/>
            <person name="Kang S.J."/>
            <person name="Park S."/>
            <person name="Kim W."/>
            <person name="Oh T.K."/>
        </authorList>
    </citation>
    <scope>NUCLEOTIDE SEQUENCE [LARGE SCALE GENOMIC DNA]</scope>
    <source>
        <strain evidence="7 8">DSM 23134</strain>
    </source>
</reference>
<dbReference type="Pfam" id="PF00534">
    <property type="entry name" value="Glycos_transf_1"/>
    <property type="match status" value="1"/>
</dbReference>
<evidence type="ECO:0000313" key="7">
    <source>
        <dbReference type="EMBL" id="THV18598.1"/>
    </source>
</evidence>
<dbReference type="EMBL" id="STGW01000001">
    <property type="protein sequence ID" value="THV18598.1"/>
    <property type="molecule type" value="Genomic_DNA"/>
</dbReference>
<keyword evidence="3 7" id="KW-0808">Transferase</keyword>
<dbReference type="GO" id="GO:0016757">
    <property type="term" value="F:glycosyltransferase activity"/>
    <property type="evidence" value="ECO:0007669"/>
    <property type="project" value="UniProtKB-KW"/>
</dbReference>
<feature type="region of interest" description="Disordered" evidence="4">
    <location>
        <begin position="28"/>
        <end position="52"/>
    </location>
</feature>
<feature type="domain" description="Glycosyltransferase subfamily 4-like N-terminal" evidence="6">
    <location>
        <begin position="76"/>
        <end position="236"/>
    </location>
</feature>
<feature type="domain" description="Glycosyl transferase family 1" evidence="5">
    <location>
        <begin position="243"/>
        <end position="400"/>
    </location>
</feature>
<accession>A0A4S8NP34</accession>
<protein>
    <submittedName>
        <fullName evidence="7">Glycosyltransferase family 4 protein</fullName>
    </submittedName>
</protein>
<dbReference type="InterPro" id="IPR028098">
    <property type="entry name" value="Glyco_trans_4-like_N"/>
</dbReference>
<dbReference type="PANTHER" id="PTHR12526:SF640">
    <property type="entry name" value="COLANIC ACID BIOSYNTHESIS GLYCOSYLTRANSFERASE WCAL-RELATED"/>
    <property type="match status" value="1"/>
</dbReference>
<evidence type="ECO:0000256" key="2">
    <source>
        <dbReference type="ARBA" id="ARBA00022676"/>
    </source>
</evidence>
<evidence type="ECO:0000259" key="6">
    <source>
        <dbReference type="Pfam" id="PF13439"/>
    </source>
</evidence>
<dbReference type="CDD" id="cd03801">
    <property type="entry name" value="GT4_PimA-like"/>
    <property type="match status" value="1"/>
</dbReference>
<dbReference type="SUPFAM" id="SSF53756">
    <property type="entry name" value="UDP-Glycosyltransferase/glycogen phosphorylase"/>
    <property type="match status" value="1"/>
</dbReference>
<evidence type="ECO:0000256" key="4">
    <source>
        <dbReference type="SAM" id="MobiDB-lite"/>
    </source>
</evidence>
<dbReference type="Proteomes" id="UP000307087">
    <property type="component" value="Unassembled WGS sequence"/>
</dbReference>
<evidence type="ECO:0000259" key="5">
    <source>
        <dbReference type="Pfam" id="PF00534"/>
    </source>
</evidence>